<accession>E9Q7V2</accession>
<evidence type="ECO:0007829" key="6">
    <source>
        <dbReference type="PubMed" id="21183079"/>
    </source>
</evidence>
<dbReference type="SMR" id="E9Q7V2"/>
<evidence type="ECO:0000313" key="3">
    <source>
        <dbReference type="Proteomes" id="UP000000589"/>
    </source>
</evidence>
<dbReference type="Antibodypedia" id="1521">
    <property type="antibodies" value="643 antibodies from 43 providers"/>
</dbReference>
<dbReference type="MGI" id="MGI:1341799">
    <property type="gene designation" value="Ndrg1"/>
</dbReference>
<dbReference type="Bgee" id="ENSMUSG00000005125">
    <property type="expression patterns" value="Expressed in sciatic nerve and 293 other cell types or tissues"/>
</dbReference>
<gene>
    <name evidence="1 2" type="primary">Ndrg1</name>
</gene>
<protein>
    <submittedName>
        <fullName evidence="1">N-myc downstream regulated gene 1</fullName>
    </submittedName>
</protein>
<dbReference type="Ensembl" id="ENSMUST00000164675.8">
    <property type="protein sequence ID" value="ENSMUSP00000130150.2"/>
    <property type="gene ID" value="ENSMUSG00000005125.14"/>
</dbReference>
<evidence type="ECO:0007829" key="4">
    <source>
        <dbReference type="PeptideAtlas" id="E9Q7V2"/>
    </source>
</evidence>
<dbReference type="AGR" id="MGI:1341799"/>
<keyword evidence="3" id="KW-1185">Reference proteome</keyword>
<evidence type="ECO:0000313" key="2">
    <source>
        <dbReference type="MGI" id="MGI:1341799"/>
    </source>
</evidence>
<keyword evidence="4 5" id="KW-1267">Proteomics identification</keyword>
<name>E9Q7V2_MOUSE</name>
<dbReference type="ProteomicsDB" id="312335"/>
<evidence type="ECO:0000313" key="1">
    <source>
        <dbReference type="Ensembl" id="ENSMUSP00000130150.2"/>
    </source>
</evidence>
<dbReference type="jPOST" id="E9Q7V2"/>
<reference evidence="1" key="4">
    <citation type="submission" date="2025-08" db="UniProtKB">
        <authorList>
            <consortium name="Ensembl"/>
        </authorList>
    </citation>
    <scope>IDENTIFICATION</scope>
    <source>
        <strain evidence="1">C57BL/6J</strain>
    </source>
</reference>
<evidence type="ECO:0007829" key="5">
    <source>
        <dbReference type="ProteomicsDB" id="E9Q7V2"/>
    </source>
</evidence>
<dbReference type="AlphaFoldDB" id="E9Q7V2"/>
<dbReference type="ExpressionAtlas" id="E9Q7V2">
    <property type="expression patterns" value="baseline and differential"/>
</dbReference>
<dbReference type="VEuPathDB" id="HostDB:ENSMUSG00000005125"/>
<dbReference type="ESTHER" id="mouse-ndr1">
    <property type="family name" value="Ndr_family"/>
</dbReference>
<organism evidence="1 3">
    <name type="scientific">Mus musculus</name>
    <name type="common">Mouse</name>
    <dbReference type="NCBI Taxonomy" id="10090"/>
    <lineage>
        <taxon>Eukaryota</taxon>
        <taxon>Metazoa</taxon>
        <taxon>Chordata</taxon>
        <taxon>Craniata</taxon>
        <taxon>Vertebrata</taxon>
        <taxon>Euteleostomi</taxon>
        <taxon>Mammalia</taxon>
        <taxon>Eutheria</taxon>
        <taxon>Euarchontoglires</taxon>
        <taxon>Glires</taxon>
        <taxon>Rodentia</taxon>
        <taxon>Myomorpha</taxon>
        <taxon>Muroidea</taxon>
        <taxon>Muridae</taxon>
        <taxon>Murinae</taxon>
        <taxon>Mus</taxon>
        <taxon>Mus</taxon>
    </lineage>
</organism>
<reference evidence="1 3" key="1">
    <citation type="journal article" date="2009" name="PLoS Biol.">
        <title>Lineage-specific biology revealed by a finished genome assembly of the mouse.</title>
        <authorList>
            <consortium name="Mouse Genome Sequencing Consortium"/>
            <person name="Church D.M."/>
            <person name="Goodstadt L."/>
            <person name="Hillier L.W."/>
            <person name="Zody M.C."/>
            <person name="Goldstein S."/>
            <person name="She X."/>
            <person name="Bult C.J."/>
            <person name="Agarwala R."/>
            <person name="Cherry J.L."/>
            <person name="DiCuccio M."/>
            <person name="Hlavina W."/>
            <person name="Kapustin Y."/>
            <person name="Meric P."/>
            <person name="Maglott D."/>
            <person name="Birtle Z."/>
            <person name="Marques A.C."/>
            <person name="Graves T."/>
            <person name="Zhou S."/>
            <person name="Teague B."/>
            <person name="Potamousis K."/>
            <person name="Churas C."/>
            <person name="Place M."/>
            <person name="Herschleb J."/>
            <person name="Runnheim R."/>
            <person name="Forrest D."/>
            <person name="Amos-Landgraf J."/>
            <person name="Schwartz D.C."/>
            <person name="Cheng Z."/>
            <person name="Lindblad-Toh K."/>
            <person name="Eichler E.E."/>
            <person name="Ponting C.P."/>
        </authorList>
    </citation>
    <scope>NUCLEOTIDE SEQUENCE [LARGE SCALE GENOMIC DNA]</scope>
    <source>
        <strain evidence="1 3">C57BL/6J</strain>
    </source>
</reference>
<reference evidence="6" key="2">
    <citation type="journal article" date="2010" name="Cell">
        <title>A tissue-specific atlas of mouse protein phosphorylation and expression.</title>
        <authorList>
            <person name="Huttlin E.L."/>
            <person name="Jedrychowski M.P."/>
            <person name="Elias J.E."/>
            <person name="Goswami T."/>
            <person name="Rad R."/>
            <person name="Beausoleil S.A."/>
            <person name="Villen J."/>
            <person name="Haas W."/>
            <person name="Sowa M.E."/>
            <person name="Gygi S.P."/>
        </authorList>
    </citation>
    <scope>IDENTIFICATION BY MASS SPECTROMETRY [LARGE SCALE ANALYSIS]</scope>
</reference>
<sequence>MSRELHDVDLAEVKPLVEKGESITGLLQEFDVQEQDIETLHGSLHVTLMVPLPSQWGTCTPQWISWLKCFLESFTSLGSRVSLAWGQELAPTS</sequence>
<reference evidence="1" key="5">
    <citation type="submission" date="2025-09" db="UniProtKB">
        <authorList>
            <consortium name="Ensembl"/>
        </authorList>
    </citation>
    <scope>IDENTIFICATION</scope>
    <source>
        <strain evidence="1">C57BL/6J</strain>
    </source>
</reference>
<dbReference type="GeneTree" id="ENSGT00950000182872"/>
<dbReference type="HOGENOM" id="CLU_2399097_0_0_1"/>
<reference evidence="1 3" key="3">
    <citation type="journal article" date="2011" name="PLoS Biol.">
        <title>Modernizing reference genome assemblies.</title>
        <authorList>
            <person name="Church D.M."/>
            <person name="Schneider V.A."/>
            <person name="Graves T."/>
            <person name="Auger K."/>
            <person name="Cunningham F."/>
            <person name="Bouk N."/>
            <person name="Chen H.C."/>
            <person name="Agarwala R."/>
            <person name="McLaren W.M."/>
            <person name="Ritchie G.R."/>
            <person name="Albracht D."/>
            <person name="Kremitzki M."/>
            <person name="Rock S."/>
            <person name="Kotkiewicz H."/>
            <person name="Kremitzki C."/>
            <person name="Wollam A."/>
            <person name="Trani L."/>
            <person name="Fulton L."/>
            <person name="Fulton R."/>
            <person name="Matthews L."/>
            <person name="Whitehead S."/>
            <person name="Chow W."/>
            <person name="Torrance J."/>
            <person name="Dunn M."/>
            <person name="Harden G."/>
            <person name="Threadgold G."/>
            <person name="Wood J."/>
            <person name="Collins J."/>
            <person name="Heath P."/>
            <person name="Griffiths G."/>
            <person name="Pelan S."/>
            <person name="Grafham D."/>
            <person name="Eichler E.E."/>
            <person name="Weinstock G."/>
            <person name="Mardis E.R."/>
            <person name="Wilson R.K."/>
            <person name="Howe K."/>
            <person name="Flicek P."/>
            <person name="Hubbard T."/>
        </authorList>
    </citation>
    <scope>NUCLEOTIDE SEQUENCE [LARGE SCALE GENOMIC DNA]</scope>
    <source>
        <strain evidence="1 3">C57BL/6J</strain>
    </source>
</reference>
<dbReference type="Proteomes" id="UP000000589">
    <property type="component" value="Chromosome 15"/>
</dbReference>
<proteinExistence type="evidence at protein level"/>